<reference evidence="3 4" key="1">
    <citation type="journal article" date="2016" name="Genome Biol. Evol.">
        <title>Divergent and convergent evolution of fungal pathogenicity.</title>
        <authorList>
            <person name="Shang Y."/>
            <person name="Xiao G."/>
            <person name="Zheng P."/>
            <person name="Cen K."/>
            <person name="Zhan S."/>
            <person name="Wang C."/>
        </authorList>
    </citation>
    <scope>NUCLEOTIDE SEQUENCE [LARGE SCALE GENOMIC DNA]</scope>
    <source>
        <strain evidence="3 4">ARSEF 7405</strain>
    </source>
</reference>
<accession>A0A167W9F1</accession>
<organism evidence="3 4">
    <name type="scientific">Ascosphaera apis ARSEF 7405</name>
    <dbReference type="NCBI Taxonomy" id="392613"/>
    <lineage>
        <taxon>Eukaryota</taxon>
        <taxon>Fungi</taxon>
        <taxon>Dikarya</taxon>
        <taxon>Ascomycota</taxon>
        <taxon>Pezizomycotina</taxon>
        <taxon>Eurotiomycetes</taxon>
        <taxon>Eurotiomycetidae</taxon>
        <taxon>Onygenales</taxon>
        <taxon>Ascosphaeraceae</taxon>
        <taxon>Ascosphaera</taxon>
    </lineage>
</organism>
<evidence type="ECO:0000259" key="2">
    <source>
        <dbReference type="PROSITE" id="PS50888"/>
    </source>
</evidence>
<feature type="region of interest" description="Disordered" evidence="1">
    <location>
        <begin position="327"/>
        <end position="410"/>
    </location>
</feature>
<dbReference type="GO" id="GO:0005874">
    <property type="term" value="C:microtubule"/>
    <property type="evidence" value="ECO:0007669"/>
    <property type="project" value="InterPro"/>
</dbReference>
<feature type="compositionally biased region" description="Low complexity" evidence="1">
    <location>
        <begin position="548"/>
        <end position="562"/>
    </location>
</feature>
<evidence type="ECO:0000256" key="1">
    <source>
        <dbReference type="SAM" id="MobiDB-lite"/>
    </source>
</evidence>
<evidence type="ECO:0000313" key="4">
    <source>
        <dbReference type="Proteomes" id="UP000242877"/>
    </source>
</evidence>
<dbReference type="OrthoDB" id="5344169at2759"/>
<keyword evidence="3" id="KW-0238">DNA-binding</keyword>
<dbReference type="GO" id="GO:0003677">
    <property type="term" value="F:DNA binding"/>
    <property type="evidence" value="ECO:0007669"/>
    <property type="project" value="UniProtKB-KW"/>
</dbReference>
<dbReference type="SUPFAM" id="SSF47459">
    <property type="entry name" value="HLH, helix-loop-helix DNA-binding domain"/>
    <property type="match status" value="1"/>
</dbReference>
<proteinExistence type="predicted"/>
<feature type="region of interest" description="Disordered" evidence="1">
    <location>
        <begin position="67"/>
        <end position="142"/>
    </location>
</feature>
<dbReference type="AlphaFoldDB" id="A0A167W9F1"/>
<feature type="compositionally biased region" description="Basic and acidic residues" evidence="1">
    <location>
        <begin position="813"/>
        <end position="826"/>
    </location>
</feature>
<feature type="domain" description="BHLH" evidence="2">
    <location>
        <begin position="691"/>
        <end position="791"/>
    </location>
</feature>
<dbReference type="SMART" id="SM00353">
    <property type="entry name" value="HLH"/>
    <property type="match status" value="1"/>
</dbReference>
<evidence type="ECO:0000313" key="3">
    <source>
        <dbReference type="EMBL" id="KZZ88558.1"/>
    </source>
</evidence>
<feature type="region of interest" description="Disordered" evidence="1">
    <location>
        <begin position="796"/>
        <end position="826"/>
    </location>
</feature>
<dbReference type="Gene3D" id="4.10.280.10">
    <property type="entry name" value="Helix-loop-helix DNA-binding domain"/>
    <property type="match status" value="1"/>
</dbReference>
<dbReference type="InterPro" id="IPR036638">
    <property type="entry name" value="HLH_DNA-bd_sf"/>
</dbReference>
<dbReference type="Pfam" id="PF00010">
    <property type="entry name" value="HLH"/>
    <property type="match status" value="1"/>
</dbReference>
<feature type="compositionally biased region" description="Polar residues" evidence="1">
    <location>
        <begin position="349"/>
        <end position="365"/>
    </location>
</feature>
<feature type="compositionally biased region" description="Low complexity" evidence="1">
    <location>
        <begin position="106"/>
        <end position="121"/>
    </location>
</feature>
<feature type="region of interest" description="Disordered" evidence="1">
    <location>
        <begin position="505"/>
        <end position="651"/>
    </location>
</feature>
<feature type="compositionally biased region" description="Polar residues" evidence="1">
    <location>
        <begin position="570"/>
        <end position="583"/>
    </location>
</feature>
<feature type="compositionally biased region" description="Low complexity" evidence="1">
    <location>
        <begin position="800"/>
        <end position="809"/>
    </location>
</feature>
<keyword evidence="4" id="KW-1185">Reference proteome</keyword>
<dbReference type="PROSITE" id="PS00227">
    <property type="entry name" value="TUBULIN"/>
    <property type="match status" value="1"/>
</dbReference>
<feature type="region of interest" description="Disordered" evidence="1">
    <location>
        <begin position="450"/>
        <end position="485"/>
    </location>
</feature>
<dbReference type="GO" id="GO:0046983">
    <property type="term" value="F:protein dimerization activity"/>
    <property type="evidence" value="ECO:0007669"/>
    <property type="project" value="InterPro"/>
</dbReference>
<dbReference type="VEuPathDB" id="FungiDB:AAP_04881"/>
<feature type="compositionally biased region" description="Low complexity" evidence="1">
    <location>
        <begin position="476"/>
        <end position="485"/>
    </location>
</feature>
<dbReference type="GO" id="GO:0007017">
    <property type="term" value="P:microtubule-based process"/>
    <property type="evidence" value="ECO:0007669"/>
    <property type="project" value="InterPro"/>
</dbReference>
<feature type="compositionally biased region" description="Low complexity" evidence="1">
    <location>
        <begin position="512"/>
        <end position="536"/>
    </location>
</feature>
<dbReference type="Proteomes" id="UP000242877">
    <property type="component" value="Unassembled WGS sequence"/>
</dbReference>
<protein>
    <submittedName>
        <fullName evidence="3">Helix-loop-helix DNA-binding protein</fullName>
    </submittedName>
</protein>
<feature type="compositionally biased region" description="Polar residues" evidence="1">
    <location>
        <begin position="456"/>
        <end position="475"/>
    </location>
</feature>
<name>A0A167W9F1_9EURO</name>
<dbReference type="CDD" id="cd11392">
    <property type="entry name" value="bHLH_ScPHO4_like"/>
    <property type="match status" value="1"/>
</dbReference>
<sequence length="826" mass="87454">MALTPDHGGEASIFQTTWPEDEFSNFIDFDLTLNDTAISLGTPTHGGEDGQNATAEALPYDDVMQDVYNGSHHHDQPQQQQQQPHHHHIPRQESSGGNALDVGNHATAPTSAPISAPSQSALHHQRHPPPQQQQQQQAKDIGSMSFSYTSHHGHQLVQGQSIPPTPTSAEMHHGLGVTQRYEPQQFISQGAPDEMAAFTPLISPDMTPLEQQFRMMPEYSLPSQYFTPLTSPAIEAMNMPQSMLQSLTQGYDASSIAMGKQSSQDQMYVFQGDHHATTSNQQMTIQNHQHHGNQQFAASGSDASASVMPGQVDTDVSMGNTIVTGTTPSTTAFQHPQGPQQAYPKNRPSMRTTAGVNRVRQSPSILAQKRKVGEPEQQPHTIPEQGEAQNFESLMPPPALPGPSRRTSIVNDISNHGQNIIVPTTSANTAAASASAAAAAAATPATLMKLARRRSSAMSDDTIRNSNHTTPHMQFQQAEEQAAAQPMEDIQLPQQAIPITAPTSYSSTLQHSTSAEQSPSQHSSGSGSHNNSTNISPRTSRALKPQPAATEGASSSSSSTAAKTVKRAGSGNSLRKNGSSASPSIAPKRKQSARSLSVLTPKIAPMPSSGAVTGGAGPSPAIRPKLSPCIPANGGGVGGGTGSGSGSGSGSGVGISAHYDLASKSNYQRILDGTLLPGVSYPETLTENLSSKRKNHKLAEQGRRNRINAALKEMESLIPAEFAHEFSQKKKAKEGKEEDVCGGTATIAAAAAAAESPPSATGSTSTATAKANQVTSKASTVEMAIVYIKALQEELRAVKQQQQQQQQQQNSPEKTEQEEGSSPRED</sequence>
<dbReference type="PROSITE" id="PS50888">
    <property type="entry name" value="BHLH"/>
    <property type="match status" value="1"/>
</dbReference>
<feature type="region of interest" description="Disordered" evidence="1">
    <location>
        <begin position="752"/>
        <end position="776"/>
    </location>
</feature>
<feature type="compositionally biased region" description="Polar residues" evidence="1">
    <location>
        <begin position="327"/>
        <end position="340"/>
    </location>
</feature>
<comment type="caution">
    <text evidence="3">The sequence shown here is derived from an EMBL/GenBank/DDBJ whole genome shotgun (WGS) entry which is preliminary data.</text>
</comment>
<dbReference type="GO" id="GO:0005525">
    <property type="term" value="F:GTP binding"/>
    <property type="evidence" value="ECO:0007669"/>
    <property type="project" value="InterPro"/>
</dbReference>
<dbReference type="InterPro" id="IPR017975">
    <property type="entry name" value="Tubulin_CS"/>
</dbReference>
<feature type="compositionally biased region" description="Gly residues" evidence="1">
    <location>
        <begin position="633"/>
        <end position="651"/>
    </location>
</feature>
<dbReference type="EMBL" id="AZGZ01000025">
    <property type="protein sequence ID" value="KZZ88558.1"/>
    <property type="molecule type" value="Genomic_DNA"/>
</dbReference>
<feature type="compositionally biased region" description="Low complexity" evidence="1">
    <location>
        <begin position="752"/>
        <end position="771"/>
    </location>
</feature>
<dbReference type="InterPro" id="IPR011598">
    <property type="entry name" value="bHLH_dom"/>
</dbReference>
<gene>
    <name evidence="3" type="ORF">AAP_04881</name>
</gene>